<dbReference type="InterPro" id="IPR032308">
    <property type="entry name" value="TDBD"/>
</dbReference>
<feature type="region of interest" description="Disordered" evidence="5">
    <location>
        <begin position="21"/>
        <end position="120"/>
    </location>
</feature>
<dbReference type="AlphaFoldDB" id="A0A7J7LC95"/>
<dbReference type="GO" id="GO:0045892">
    <property type="term" value="P:negative regulation of DNA-templated transcription"/>
    <property type="evidence" value="ECO:0007669"/>
    <property type="project" value="TreeGrafter"/>
</dbReference>
<proteinExistence type="inferred from homology"/>
<dbReference type="InterPro" id="IPR031307">
    <property type="entry name" value="Ninja_fam"/>
</dbReference>
<dbReference type="PANTHER" id="PTHR31413:SF15">
    <property type="entry name" value="NINJA-FAMILY PROTEIN"/>
    <property type="match status" value="1"/>
</dbReference>
<organism evidence="7 8">
    <name type="scientific">Kingdonia uniflora</name>
    <dbReference type="NCBI Taxonomy" id="39325"/>
    <lineage>
        <taxon>Eukaryota</taxon>
        <taxon>Viridiplantae</taxon>
        <taxon>Streptophyta</taxon>
        <taxon>Embryophyta</taxon>
        <taxon>Tracheophyta</taxon>
        <taxon>Spermatophyta</taxon>
        <taxon>Magnoliopsida</taxon>
        <taxon>Ranunculales</taxon>
        <taxon>Circaeasteraceae</taxon>
        <taxon>Kingdonia</taxon>
    </lineage>
</organism>
<feature type="region of interest" description="Disordered" evidence="5">
    <location>
        <begin position="133"/>
        <end position="153"/>
    </location>
</feature>
<sequence length="233" mass="24683">MKNPHFSHNGVLSALGGYDFDGNGGESSGGSSSGISDNRNASQDGENCNEIRSHSSHSPVELPKPDYVVGNSMQEKSDHSTTTPQYPTESPKSFEPHTNNSTAVTAFSGTPNGEEPITSHPTNKLISVGEESSRHSCGNTINKPPHPNTSPQTRLSQIQSIMKMPCVSTKGDGPNGKTVSGFLHNFTKTDQVTIICVCHGSSFSPAEFVKHAGGTDVSNPLKHIVVNPTSSLR</sequence>
<dbReference type="GO" id="GO:0005634">
    <property type="term" value="C:nucleus"/>
    <property type="evidence" value="ECO:0007669"/>
    <property type="project" value="UniProtKB-SubCell"/>
</dbReference>
<comment type="subcellular location">
    <subcellularLocation>
        <location evidence="1 4">Nucleus</location>
    </subcellularLocation>
</comment>
<name>A0A7J7LC95_9MAGN</name>
<protein>
    <recommendedName>
        <fullName evidence="4">Ninja-family protein</fullName>
    </recommendedName>
    <alternativeName>
        <fullName evidence="4">ABI-binding protein</fullName>
    </alternativeName>
</protein>
<dbReference type="Proteomes" id="UP000541444">
    <property type="component" value="Unassembled WGS sequence"/>
</dbReference>
<evidence type="ECO:0000256" key="3">
    <source>
        <dbReference type="ARBA" id="ARBA00023242"/>
    </source>
</evidence>
<feature type="compositionally biased region" description="Polar residues" evidence="5">
    <location>
        <begin position="37"/>
        <end position="46"/>
    </location>
</feature>
<comment type="similarity">
    <text evidence="2 4">Belongs to the Ninja family.</text>
</comment>
<evidence type="ECO:0000256" key="1">
    <source>
        <dbReference type="ARBA" id="ARBA00004123"/>
    </source>
</evidence>
<comment type="caution">
    <text evidence="7">The sequence shown here is derived from an EMBL/GenBank/DDBJ whole genome shotgun (WGS) entry which is preliminary data.</text>
</comment>
<dbReference type="GO" id="GO:0007165">
    <property type="term" value="P:signal transduction"/>
    <property type="evidence" value="ECO:0007669"/>
    <property type="project" value="InterPro"/>
</dbReference>
<dbReference type="PANTHER" id="PTHR31413">
    <property type="entry name" value="AFP HOMOLOG 2"/>
    <property type="match status" value="1"/>
</dbReference>
<dbReference type="OrthoDB" id="1936656at2759"/>
<comment type="function">
    <text evidence="4">Acts as a negative regulator of abscisic acid (ABA) response.</text>
</comment>
<evidence type="ECO:0000313" key="7">
    <source>
        <dbReference type="EMBL" id="KAF6140159.1"/>
    </source>
</evidence>
<evidence type="ECO:0000259" key="6">
    <source>
        <dbReference type="Pfam" id="PF16135"/>
    </source>
</evidence>
<evidence type="ECO:0000256" key="5">
    <source>
        <dbReference type="SAM" id="MobiDB-lite"/>
    </source>
</evidence>
<keyword evidence="8" id="KW-1185">Reference proteome</keyword>
<accession>A0A7J7LC95</accession>
<keyword evidence="3 4" id="KW-0539">Nucleus</keyword>
<feature type="compositionally biased region" description="Polar residues" evidence="5">
    <location>
        <begin position="80"/>
        <end position="111"/>
    </location>
</feature>
<dbReference type="Pfam" id="PF16135">
    <property type="entry name" value="TDBD"/>
    <property type="match status" value="1"/>
</dbReference>
<evidence type="ECO:0000256" key="4">
    <source>
        <dbReference type="RuleBase" id="RU369029"/>
    </source>
</evidence>
<evidence type="ECO:0000313" key="8">
    <source>
        <dbReference type="Proteomes" id="UP000541444"/>
    </source>
</evidence>
<feature type="compositionally biased region" description="Gly residues" evidence="5">
    <location>
        <begin position="22"/>
        <end position="32"/>
    </location>
</feature>
<dbReference type="EMBL" id="JACGCM010002399">
    <property type="protein sequence ID" value="KAF6140159.1"/>
    <property type="molecule type" value="Genomic_DNA"/>
</dbReference>
<reference evidence="7 8" key="1">
    <citation type="journal article" date="2020" name="IScience">
        <title>Genome Sequencing of the Endangered Kingdonia uniflora (Circaeasteraceae, Ranunculales) Reveals Potential Mechanisms of Evolutionary Specialization.</title>
        <authorList>
            <person name="Sun Y."/>
            <person name="Deng T."/>
            <person name="Zhang A."/>
            <person name="Moore M.J."/>
            <person name="Landis J.B."/>
            <person name="Lin N."/>
            <person name="Zhang H."/>
            <person name="Zhang X."/>
            <person name="Huang J."/>
            <person name="Zhang X."/>
            <person name="Sun H."/>
            <person name="Wang H."/>
        </authorList>
    </citation>
    <scope>NUCLEOTIDE SEQUENCE [LARGE SCALE GENOMIC DNA]</scope>
    <source>
        <strain evidence="7">TB1705</strain>
        <tissue evidence="7">Leaf</tissue>
    </source>
</reference>
<evidence type="ECO:0000256" key="2">
    <source>
        <dbReference type="ARBA" id="ARBA00006081"/>
    </source>
</evidence>
<gene>
    <name evidence="7" type="ORF">GIB67_028965</name>
</gene>
<feature type="domain" description="Tify" evidence="6">
    <location>
        <begin position="192"/>
        <end position="232"/>
    </location>
</feature>